<dbReference type="RefSeq" id="XP_067476688.1">
    <property type="nucleotide sequence ID" value="XM_067625486.1"/>
</dbReference>
<proteinExistence type="predicted"/>
<keyword evidence="3" id="KW-1185">Reference proteome</keyword>
<gene>
    <name evidence="2" type="ORF">ASPBRDRAFT_45767</name>
</gene>
<keyword evidence="1" id="KW-1133">Transmembrane helix</keyword>
<keyword evidence="1" id="KW-0812">Transmembrane</keyword>
<dbReference type="VEuPathDB" id="FungiDB:ASPBRDRAFT_45767"/>
<dbReference type="Proteomes" id="UP000184499">
    <property type="component" value="Unassembled WGS sequence"/>
</dbReference>
<organism evidence="2 3">
    <name type="scientific">Aspergillus brasiliensis (strain CBS 101740 / IMI 381727 / IBT 21946)</name>
    <dbReference type="NCBI Taxonomy" id="767769"/>
    <lineage>
        <taxon>Eukaryota</taxon>
        <taxon>Fungi</taxon>
        <taxon>Dikarya</taxon>
        <taxon>Ascomycota</taxon>
        <taxon>Pezizomycotina</taxon>
        <taxon>Eurotiomycetes</taxon>
        <taxon>Eurotiomycetidae</taxon>
        <taxon>Eurotiales</taxon>
        <taxon>Aspergillaceae</taxon>
        <taxon>Aspergillus</taxon>
        <taxon>Aspergillus subgen. Circumdati</taxon>
    </lineage>
</organism>
<dbReference type="EMBL" id="KV878688">
    <property type="protein sequence ID" value="OJJ69439.1"/>
    <property type="molecule type" value="Genomic_DNA"/>
</dbReference>
<dbReference type="GeneID" id="93577974"/>
<keyword evidence="1" id="KW-0472">Membrane</keyword>
<accession>A0A1L9UCN7</accession>
<feature type="transmembrane region" description="Helical" evidence="1">
    <location>
        <begin position="12"/>
        <end position="32"/>
    </location>
</feature>
<evidence type="ECO:0000256" key="1">
    <source>
        <dbReference type="SAM" id="Phobius"/>
    </source>
</evidence>
<name>A0A1L9UCN7_ASPBC</name>
<reference evidence="3" key="1">
    <citation type="journal article" date="2017" name="Genome Biol.">
        <title>Comparative genomics reveals high biological diversity and specific adaptations in the industrially and medically important fungal genus Aspergillus.</title>
        <authorList>
            <person name="de Vries R.P."/>
            <person name="Riley R."/>
            <person name="Wiebenga A."/>
            <person name="Aguilar-Osorio G."/>
            <person name="Amillis S."/>
            <person name="Uchima C.A."/>
            <person name="Anderluh G."/>
            <person name="Asadollahi M."/>
            <person name="Askin M."/>
            <person name="Barry K."/>
            <person name="Battaglia E."/>
            <person name="Bayram O."/>
            <person name="Benocci T."/>
            <person name="Braus-Stromeyer S.A."/>
            <person name="Caldana C."/>
            <person name="Canovas D."/>
            <person name="Cerqueira G.C."/>
            <person name="Chen F."/>
            <person name="Chen W."/>
            <person name="Choi C."/>
            <person name="Clum A."/>
            <person name="Dos Santos R.A."/>
            <person name="Damasio A.R."/>
            <person name="Diallinas G."/>
            <person name="Emri T."/>
            <person name="Fekete E."/>
            <person name="Flipphi M."/>
            <person name="Freyberg S."/>
            <person name="Gallo A."/>
            <person name="Gournas C."/>
            <person name="Habgood R."/>
            <person name="Hainaut M."/>
            <person name="Harispe M.L."/>
            <person name="Henrissat B."/>
            <person name="Hilden K.S."/>
            <person name="Hope R."/>
            <person name="Hossain A."/>
            <person name="Karabika E."/>
            <person name="Karaffa L."/>
            <person name="Karanyi Z."/>
            <person name="Krasevec N."/>
            <person name="Kuo A."/>
            <person name="Kusch H."/>
            <person name="LaButti K."/>
            <person name="Lagendijk E.L."/>
            <person name="Lapidus A."/>
            <person name="Levasseur A."/>
            <person name="Lindquist E."/>
            <person name="Lipzen A."/>
            <person name="Logrieco A.F."/>
            <person name="MacCabe A."/>
            <person name="Maekelae M.R."/>
            <person name="Malavazi I."/>
            <person name="Melin P."/>
            <person name="Meyer V."/>
            <person name="Mielnichuk N."/>
            <person name="Miskei M."/>
            <person name="Molnar A.P."/>
            <person name="Mule G."/>
            <person name="Ngan C.Y."/>
            <person name="Orejas M."/>
            <person name="Orosz E."/>
            <person name="Ouedraogo J.P."/>
            <person name="Overkamp K.M."/>
            <person name="Park H.-S."/>
            <person name="Perrone G."/>
            <person name="Piumi F."/>
            <person name="Punt P.J."/>
            <person name="Ram A.F."/>
            <person name="Ramon A."/>
            <person name="Rauscher S."/>
            <person name="Record E."/>
            <person name="Riano-Pachon D.M."/>
            <person name="Robert V."/>
            <person name="Roehrig J."/>
            <person name="Ruller R."/>
            <person name="Salamov A."/>
            <person name="Salih N.S."/>
            <person name="Samson R.A."/>
            <person name="Sandor E."/>
            <person name="Sanguinetti M."/>
            <person name="Schuetze T."/>
            <person name="Sepcic K."/>
            <person name="Shelest E."/>
            <person name="Sherlock G."/>
            <person name="Sophianopoulou V."/>
            <person name="Squina F.M."/>
            <person name="Sun H."/>
            <person name="Susca A."/>
            <person name="Todd R.B."/>
            <person name="Tsang A."/>
            <person name="Unkles S.E."/>
            <person name="van de Wiele N."/>
            <person name="van Rossen-Uffink D."/>
            <person name="Oliveira J.V."/>
            <person name="Vesth T.C."/>
            <person name="Visser J."/>
            <person name="Yu J.-H."/>
            <person name="Zhou M."/>
            <person name="Andersen M.R."/>
            <person name="Archer D.B."/>
            <person name="Baker S.E."/>
            <person name="Benoit I."/>
            <person name="Brakhage A.A."/>
            <person name="Braus G.H."/>
            <person name="Fischer R."/>
            <person name="Frisvad J.C."/>
            <person name="Goldman G.H."/>
            <person name="Houbraken J."/>
            <person name="Oakley B."/>
            <person name="Pocsi I."/>
            <person name="Scazzocchio C."/>
            <person name="Seiboth B."/>
            <person name="vanKuyk P.A."/>
            <person name="Wortman J."/>
            <person name="Dyer P.S."/>
            <person name="Grigoriev I.V."/>
        </authorList>
    </citation>
    <scope>NUCLEOTIDE SEQUENCE [LARGE SCALE GENOMIC DNA]</scope>
    <source>
        <strain evidence="3">CBS 101740 / IMI 381727 / IBT 21946</strain>
    </source>
</reference>
<evidence type="ECO:0000313" key="2">
    <source>
        <dbReference type="EMBL" id="OJJ69439.1"/>
    </source>
</evidence>
<protein>
    <submittedName>
        <fullName evidence="2">Uncharacterized protein</fullName>
    </submittedName>
</protein>
<sequence length="82" mass="9328">MSITPPALEESLAVALFIFLPRSFITILFVFVPYGRPWSSFHSFLNVAYAPIFQNILPFFCLTFQSCLSFTLSKERVLVDSS</sequence>
<feature type="transmembrane region" description="Helical" evidence="1">
    <location>
        <begin position="52"/>
        <end position="72"/>
    </location>
</feature>
<dbReference type="AlphaFoldDB" id="A0A1L9UCN7"/>
<evidence type="ECO:0000313" key="3">
    <source>
        <dbReference type="Proteomes" id="UP000184499"/>
    </source>
</evidence>